<keyword evidence="5" id="KW-0325">Glycoprotein</keyword>
<keyword evidence="3" id="KW-0964">Secreted</keyword>
<dbReference type="InterPro" id="IPR052437">
    <property type="entry name" value="Pectin_Meth_Modulator"/>
</dbReference>
<dbReference type="EMBL" id="JAVXUP010000047">
    <property type="protein sequence ID" value="KAK3040847.1"/>
    <property type="molecule type" value="Genomic_DNA"/>
</dbReference>
<comment type="caution">
    <text evidence="7">The sequence shown here is derived from an EMBL/GenBank/DDBJ whole genome shotgun (WGS) entry which is preliminary data.</text>
</comment>
<gene>
    <name evidence="7" type="ORF">RJ639_029191</name>
</gene>
<dbReference type="PANTHER" id="PTHR31265:SF28">
    <property type="entry name" value="EMB|CAB87702.1"/>
    <property type="match status" value="1"/>
</dbReference>
<accession>A0AA89BLA8</accession>
<evidence type="ECO:0000313" key="8">
    <source>
        <dbReference type="Proteomes" id="UP001188597"/>
    </source>
</evidence>
<reference evidence="7" key="1">
    <citation type="submission" date="2022-12" db="EMBL/GenBank/DDBJ databases">
        <title>Draft genome assemblies for two species of Escallonia (Escalloniales).</title>
        <authorList>
            <person name="Chanderbali A."/>
            <person name="Dervinis C."/>
            <person name="Anghel I."/>
            <person name="Soltis D."/>
            <person name="Soltis P."/>
            <person name="Zapata F."/>
        </authorList>
    </citation>
    <scope>NUCLEOTIDE SEQUENCE</scope>
    <source>
        <strain evidence="7">UCBG64.0493</strain>
        <tissue evidence="7">Leaf</tissue>
    </source>
</reference>
<evidence type="ECO:0000256" key="1">
    <source>
        <dbReference type="ARBA" id="ARBA00004196"/>
    </source>
</evidence>
<evidence type="ECO:0000259" key="6">
    <source>
        <dbReference type="Pfam" id="PF04862"/>
    </source>
</evidence>
<feature type="domain" description="DUF642" evidence="6">
    <location>
        <begin position="178"/>
        <end position="268"/>
    </location>
</feature>
<dbReference type="GO" id="GO:0005576">
    <property type="term" value="C:extracellular region"/>
    <property type="evidence" value="ECO:0007669"/>
    <property type="project" value="UniProtKB-SubCell"/>
</dbReference>
<organism evidence="7 8">
    <name type="scientific">Escallonia herrerae</name>
    <dbReference type="NCBI Taxonomy" id="1293975"/>
    <lineage>
        <taxon>Eukaryota</taxon>
        <taxon>Viridiplantae</taxon>
        <taxon>Streptophyta</taxon>
        <taxon>Embryophyta</taxon>
        <taxon>Tracheophyta</taxon>
        <taxon>Spermatophyta</taxon>
        <taxon>Magnoliopsida</taxon>
        <taxon>eudicotyledons</taxon>
        <taxon>Gunneridae</taxon>
        <taxon>Pentapetalae</taxon>
        <taxon>asterids</taxon>
        <taxon>campanulids</taxon>
        <taxon>Escalloniales</taxon>
        <taxon>Escalloniaceae</taxon>
        <taxon>Escallonia</taxon>
    </lineage>
</organism>
<evidence type="ECO:0000256" key="5">
    <source>
        <dbReference type="ARBA" id="ARBA00023180"/>
    </source>
</evidence>
<evidence type="ECO:0000313" key="7">
    <source>
        <dbReference type="EMBL" id="KAK3040847.1"/>
    </source>
</evidence>
<comment type="subcellular location">
    <subcellularLocation>
        <location evidence="1">Cell envelope</location>
    </subcellularLocation>
    <subcellularLocation>
        <location evidence="2">Secreted</location>
    </subcellularLocation>
</comment>
<sequence>MLPCHQQIYFKNPDFESPPTNIKTNTYTPFLLLGRNETLPGWSFSGTVQYVTSGPNISLPGNGHAVQLGLGGTINQYSRTRDSTNMSLPSSLLLRVRTAITTPMLLTLLFLGDPRRYGREMQESHAYSLENFADERNLINLEIRSVPTNADSNVRCWPVVDTFLISGIEVPKFHGDNMVANSGFEVGPSFIRNSPEGILLDEESDYMQSALQQWSVLGTVKYIDSKHFSVPKEKAAIELVSAGAAPSGILTRLTLTKGSKYVMEFTMGDANDSCVGDFIVYA</sequence>
<dbReference type="Pfam" id="PF04862">
    <property type="entry name" value="DUF642"/>
    <property type="match status" value="2"/>
</dbReference>
<protein>
    <recommendedName>
        <fullName evidence="6">DUF642 domain-containing protein</fullName>
    </recommendedName>
</protein>
<proteinExistence type="predicted"/>
<name>A0AA89BLA8_9ASTE</name>
<keyword evidence="4" id="KW-0732">Signal</keyword>
<dbReference type="PANTHER" id="PTHR31265">
    <property type="entry name" value="OS02G0527500 PROTEIN-RELATED"/>
    <property type="match status" value="1"/>
</dbReference>
<evidence type="ECO:0000256" key="2">
    <source>
        <dbReference type="ARBA" id="ARBA00004613"/>
    </source>
</evidence>
<evidence type="ECO:0000256" key="4">
    <source>
        <dbReference type="ARBA" id="ARBA00022729"/>
    </source>
</evidence>
<dbReference type="InterPro" id="IPR006946">
    <property type="entry name" value="DGR2-like_dom"/>
</dbReference>
<keyword evidence="8" id="KW-1185">Reference proteome</keyword>
<feature type="domain" description="DUF642" evidence="6">
    <location>
        <begin position="10"/>
        <end position="165"/>
    </location>
</feature>
<dbReference type="AlphaFoldDB" id="A0AA89BLA8"/>
<evidence type="ECO:0000256" key="3">
    <source>
        <dbReference type="ARBA" id="ARBA00022525"/>
    </source>
</evidence>
<dbReference type="Proteomes" id="UP001188597">
    <property type="component" value="Unassembled WGS sequence"/>
</dbReference>